<name>A0A9P1GEK9_9DINO</name>
<feature type="region of interest" description="Disordered" evidence="1">
    <location>
        <begin position="415"/>
        <end position="521"/>
    </location>
</feature>
<evidence type="ECO:0000313" key="3">
    <source>
        <dbReference type="EMBL" id="CAL1160889.1"/>
    </source>
</evidence>
<reference evidence="3" key="2">
    <citation type="submission" date="2024-04" db="EMBL/GenBank/DDBJ databases">
        <authorList>
            <person name="Chen Y."/>
            <person name="Shah S."/>
            <person name="Dougan E. K."/>
            <person name="Thang M."/>
            <person name="Chan C."/>
        </authorList>
    </citation>
    <scope>NUCLEOTIDE SEQUENCE [LARGE SCALE GENOMIC DNA]</scope>
</reference>
<feature type="compositionally biased region" description="Basic residues" evidence="1">
    <location>
        <begin position="478"/>
        <end position="498"/>
    </location>
</feature>
<feature type="compositionally biased region" description="Basic and acidic residues" evidence="1">
    <location>
        <begin position="703"/>
        <end position="734"/>
    </location>
</feature>
<dbReference type="Proteomes" id="UP001152797">
    <property type="component" value="Unassembled WGS sequence"/>
</dbReference>
<feature type="compositionally biased region" description="Basic and acidic residues" evidence="1">
    <location>
        <begin position="180"/>
        <end position="189"/>
    </location>
</feature>
<feature type="region of interest" description="Disordered" evidence="1">
    <location>
        <begin position="646"/>
        <end position="767"/>
    </location>
</feature>
<reference evidence="2" key="1">
    <citation type="submission" date="2022-10" db="EMBL/GenBank/DDBJ databases">
        <authorList>
            <person name="Chen Y."/>
            <person name="Dougan E. K."/>
            <person name="Chan C."/>
            <person name="Rhodes N."/>
            <person name="Thang M."/>
        </authorList>
    </citation>
    <scope>NUCLEOTIDE SEQUENCE</scope>
</reference>
<feature type="compositionally biased region" description="Basic and acidic residues" evidence="1">
    <location>
        <begin position="125"/>
        <end position="143"/>
    </location>
</feature>
<feature type="compositionally biased region" description="Basic and acidic residues" evidence="1">
    <location>
        <begin position="683"/>
        <end position="694"/>
    </location>
</feature>
<feature type="compositionally biased region" description="Low complexity" evidence="1">
    <location>
        <begin position="501"/>
        <end position="521"/>
    </location>
</feature>
<dbReference type="EMBL" id="CAMXCT030004068">
    <property type="protein sequence ID" value="CAL4794826.1"/>
    <property type="molecule type" value="Genomic_DNA"/>
</dbReference>
<feature type="compositionally biased region" description="Basic and acidic residues" evidence="1">
    <location>
        <begin position="151"/>
        <end position="170"/>
    </location>
</feature>
<protein>
    <submittedName>
        <fullName evidence="2">Uncharacterized protein</fullName>
    </submittedName>
</protein>
<feature type="region of interest" description="Disordered" evidence="1">
    <location>
        <begin position="1205"/>
        <end position="1248"/>
    </location>
</feature>
<feature type="region of interest" description="Disordered" evidence="1">
    <location>
        <begin position="79"/>
        <end position="274"/>
    </location>
</feature>
<dbReference type="AlphaFoldDB" id="A0A9P1GEK9"/>
<sequence>MTTPPCGECSGKFRLSQAGETRCPVCAEFFRLSTLVRGSRFPEGLQATAVRSLRDSYVHLLQEADAYYFFNPAPPAPLQPNAPKGEVLIPPRSSEGDKGRSRSPAARKEKTAKDKKPAKEKKKKDKTESKKEKKSRPKEELHPGHRPPPVVKEEAREEERPPLVEVKREEYYDEEWSESESPKERDRSVSRSKSPLPRRRHLESPVRPRSPTGPPPARGPSLPASSGRWSGVIPAHRRERDTTGHPGGLAPKIKPQNPKKKKKAPGRGVLRRPAAAVDDPIEAFKGFGEVRVASLPPGDLLSCGKVWVTEAHYWKEATQCLGLCKGLQAENGELWLDFQIEGTKSEHLLRYATGIPNRRLRAHLCRTDCTQETTGDDFFHMVKVKKWREEEKEPWMNNLLAVEREDADELVSLRREAQASGGEPKVKSKKKEKKDTQKEKEKKQEKKRARSSSPITGRKADRDLAVVLGQSGLDPNPKRRKKMMKKAKRIVKRRKKKKESSSSSSGTQSGTSRTSSSTGEMEAADIFGQRRMAKRVSTRCPGVLTATSLAAVQEQLLTTQGQIWELDRRELPPLFLQYFRGHLQQRMQPAMRREAIHVSYCLDLGLMGRIPQLLDVLSQRLKALEGQASGKHWSVTAQYELVPEEQGSVASQQETEQAAREAIKAGRVKNQAGRPYGATAAVDRGEDWRPDAYKGKSNKGQGKGKDWRQKGEGKPFPKGKEGEQEREEASDMRGSETLGRQENARQEGSTPGLGVESQKAAVGAVDQQERHRLSFTGFLDPVEGGKAGPSQEYSPTGAHTCTTHFLDEECGALTGEKLVAMGGLLNKILDDFENDVFLHSRPQSSGTGNGSIFPLPLSSEIIERSSHPRMVVATCRALNFLYGERASRPKQKLSAACGRALEFIVSCVDSMGDWVEVFPPINFDIFFRAKGIDYRGEEVKIAQRISWLSIAPALPPEVGLTWVGDEPLAAFHDGGNTVAAQLSRPNSALSAEELVDLQDGVKLGPCYFPYELKQDYPDGVMLKAIPIPIPIQDFHHDIARDIGQQVEVMILDAKLASETKVGKEVQKIKQKMEAMAEKIKMINERVSAVEPSRNGVLKTELQTSITKLEEVWEGEVSTLKHELWQTIQAHNHNADLLKHHKDAIDQVQVRMTEVPPNPELDQVHAQLLQVDKVLQREMAKEAQMDQLMARLTQVHQQFFNTWGSGVQLPPPAGKKTQKKAGKTGPNGVKATAASLRAEAPEFVPSWDS</sequence>
<dbReference type="EMBL" id="CAMXCT020004068">
    <property type="protein sequence ID" value="CAL1160889.1"/>
    <property type="molecule type" value="Genomic_DNA"/>
</dbReference>
<accession>A0A9P1GEK9</accession>
<evidence type="ECO:0000256" key="1">
    <source>
        <dbReference type="SAM" id="MobiDB-lite"/>
    </source>
</evidence>
<evidence type="ECO:0000313" key="2">
    <source>
        <dbReference type="EMBL" id="CAI4007514.1"/>
    </source>
</evidence>
<evidence type="ECO:0000313" key="4">
    <source>
        <dbReference type="Proteomes" id="UP001152797"/>
    </source>
</evidence>
<feature type="compositionally biased region" description="Basic and acidic residues" evidence="1">
    <location>
        <begin position="94"/>
        <end position="117"/>
    </location>
</feature>
<dbReference type="EMBL" id="CAMXCT010004068">
    <property type="protein sequence ID" value="CAI4007514.1"/>
    <property type="molecule type" value="Genomic_DNA"/>
</dbReference>
<organism evidence="2">
    <name type="scientific">Cladocopium goreaui</name>
    <dbReference type="NCBI Taxonomy" id="2562237"/>
    <lineage>
        <taxon>Eukaryota</taxon>
        <taxon>Sar</taxon>
        <taxon>Alveolata</taxon>
        <taxon>Dinophyceae</taxon>
        <taxon>Suessiales</taxon>
        <taxon>Symbiodiniaceae</taxon>
        <taxon>Cladocopium</taxon>
    </lineage>
</organism>
<keyword evidence="4" id="KW-1185">Reference proteome</keyword>
<comment type="caution">
    <text evidence="2">The sequence shown here is derived from an EMBL/GenBank/DDBJ whole genome shotgun (WGS) entry which is preliminary data.</text>
</comment>
<gene>
    <name evidence="2" type="ORF">C1SCF055_LOCUS33064</name>
</gene>
<feature type="compositionally biased region" description="Basic and acidic residues" evidence="1">
    <location>
        <begin position="433"/>
        <end position="444"/>
    </location>
</feature>
<feature type="region of interest" description="Disordered" evidence="1">
    <location>
        <begin position="777"/>
        <end position="796"/>
    </location>
</feature>
<proteinExistence type="predicted"/>